<dbReference type="SUPFAM" id="SSF103575">
    <property type="entry name" value="Plexin repeat"/>
    <property type="match status" value="1"/>
</dbReference>
<dbReference type="GO" id="GO:0030334">
    <property type="term" value="P:regulation of cell migration"/>
    <property type="evidence" value="ECO:0007669"/>
    <property type="project" value="TreeGrafter"/>
</dbReference>
<dbReference type="InterPro" id="IPR016201">
    <property type="entry name" value="PSI"/>
</dbReference>
<keyword evidence="3" id="KW-1015">Disulfide bond</keyword>
<keyword evidence="4" id="KW-0325">Glycoprotein</keyword>
<evidence type="ECO:0000256" key="3">
    <source>
        <dbReference type="ARBA" id="ARBA00023157"/>
    </source>
</evidence>
<evidence type="ECO:0000259" key="5">
    <source>
        <dbReference type="SMART" id="SM00423"/>
    </source>
</evidence>
<dbReference type="SMART" id="SM00423">
    <property type="entry name" value="PSI"/>
    <property type="match status" value="2"/>
</dbReference>
<dbReference type="InterPro" id="IPR002165">
    <property type="entry name" value="Plexin_repeat"/>
</dbReference>
<keyword evidence="2" id="KW-0472">Membrane</keyword>
<dbReference type="Pfam" id="PF01437">
    <property type="entry name" value="PSI"/>
    <property type="match status" value="2"/>
</dbReference>
<dbReference type="RefSeq" id="XP_022296238.1">
    <property type="nucleotide sequence ID" value="XM_022440530.1"/>
</dbReference>
<gene>
    <name evidence="7 8 9" type="primary">LOC111106023</name>
</gene>
<dbReference type="GO" id="GO:0017154">
    <property type="term" value="F:semaphorin receptor activity"/>
    <property type="evidence" value="ECO:0007669"/>
    <property type="project" value="InterPro"/>
</dbReference>
<feature type="domain" description="PSI" evidence="5">
    <location>
        <begin position="530"/>
        <end position="585"/>
    </location>
</feature>
<dbReference type="GO" id="GO:0097374">
    <property type="term" value="P:sensory neuron axon guidance"/>
    <property type="evidence" value="ECO:0007669"/>
    <property type="project" value="TreeGrafter"/>
</dbReference>
<evidence type="ECO:0000256" key="4">
    <source>
        <dbReference type="ARBA" id="ARBA00023180"/>
    </source>
</evidence>
<dbReference type="GeneID" id="111106023"/>
<dbReference type="RefSeq" id="XP_022296237.1">
    <property type="nucleotide sequence ID" value="XM_022440529.1"/>
</dbReference>
<protein>
    <submittedName>
        <fullName evidence="7 8">Plexin-B2-like isoform X1</fullName>
    </submittedName>
</protein>
<dbReference type="GO" id="GO:0007162">
    <property type="term" value="P:negative regulation of cell adhesion"/>
    <property type="evidence" value="ECO:0007669"/>
    <property type="project" value="TreeGrafter"/>
</dbReference>
<organism evidence="6 8">
    <name type="scientific">Crassostrea virginica</name>
    <name type="common">Eastern oyster</name>
    <dbReference type="NCBI Taxonomy" id="6565"/>
    <lineage>
        <taxon>Eukaryota</taxon>
        <taxon>Metazoa</taxon>
        <taxon>Spiralia</taxon>
        <taxon>Lophotrochozoa</taxon>
        <taxon>Mollusca</taxon>
        <taxon>Bivalvia</taxon>
        <taxon>Autobranchia</taxon>
        <taxon>Pteriomorphia</taxon>
        <taxon>Ostreida</taxon>
        <taxon>Ostreoidea</taxon>
        <taxon>Ostreidae</taxon>
        <taxon>Crassostrea</taxon>
    </lineage>
</organism>
<dbReference type="InterPro" id="IPR031148">
    <property type="entry name" value="Plexin"/>
</dbReference>
<dbReference type="OrthoDB" id="6121858at2759"/>
<evidence type="ECO:0000313" key="6">
    <source>
        <dbReference type="Proteomes" id="UP000694844"/>
    </source>
</evidence>
<keyword evidence="6" id="KW-1185">Reference proteome</keyword>
<dbReference type="Gene3D" id="2.60.40.10">
    <property type="entry name" value="Immunoglobulins"/>
    <property type="match status" value="2"/>
</dbReference>
<feature type="domain" description="PSI" evidence="5">
    <location>
        <begin position="373"/>
        <end position="424"/>
    </location>
</feature>
<sequence>MVITNDNLITCSTLKGGLCEKRSKETLNTEMQSGKIRLVSNEKSQAVGIFLNVSDSGQQNIILFAKQYTKLPLPLVKLEESVILSVSPELSTKILEQSDFGKNFDLFLRKDTTRPTMDYRVVMENENFVFLLVNQIQIQTCENLQNHDSSSSNKAYEDIPIICNKDGENLTHVEHGTFVTVSGEKLLVVLFSDLTTMQSSVCVFKESEIYEAFLESRRHRFGCPKHDVTDSIFEGDVNLQGACVSFPFNKSNELIPGLFDAFYKGDFCNNIASTVFGVIVGLLPLIGQAVYTSPSHRGTVVGSTVINDLVTLHIGTSNGYVIQVFYDPDKKETIELREMKVDRKSQIRAIKTVNNRTYIMSQNKIVRMLQQKNCGQFSSNCQQCISARDANCGWCVVNNKCTTKSQCSNNEEGYWLPSVKNKCLSLEIKGYPLGFGYKLDGDSSSRGEKTLTIQFVPQIPYTSEMGCRLNGSSVAVFAKSVSGGIECTIPSATGGRGTSIETPSFEEGNVDLQIVWGATVIAGIPILFYNCSKFQSCGECLKMTNKTDCYWCELDVTCRAKRGDCTNDTATETAIYNPPYDENCPQINSTQKLKIPSGQQRTLEFEGKNLPQSNVNIEFNYECVVDSDNFPGRKIGSMIECANMMIGGEGYKTVQFKYGRKDKIVRLETFGGNVLVEVYRCESLSSSEDDCSTCHYYNQSEGYECHWCKNTGCIVIDDSSVRAEKPVGGRSSPR</sequence>
<name>A0A8B8AZP3_CRAVI</name>
<dbReference type="GO" id="GO:0008360">
    <property type="term" value="P:regulation of cell shape"/>
    <property type="evidence" value="ECO:0007669"/>
    <property type="project" value="TreeGrafter"/>
</dbReference>
<evidence type="ECO:0000313" key="7">
    <source>
        <dbReference type="RefSeq" id="XP_022296237.1"/>
    </source>
</evidence>
<dbReference type="SUPFAM" id="SSF101912">
    <property type="entry name" value="Sema domain"/>
    <property type="match status" value="1"/>
</dbReference>
<accession>A0A8B8AZP3</accession>
<dbReference type="PANTHER" id="PTHR22625">
    <property type="entry name" value="PLEXIN"/>
    <property type="match status" value="1"/>
</dbReference>
<dbReference type="GO" id="GO:0005886">
    <property type="term" value="C:plasma membrane"/>
    <property type="evidence" value="ECO:0007669"/>
    <property type="project" value="TreeGrafter"/>
</dbReference>
<dbReference type="GO" id="GO:0002116">
    <property type="term" value="C:semaphorin receptor complex"/>
    <property type="evidence" value="ECO:0007669"/>
    <property type="project" value="TreeGrafter"/>
</dbReference>
<dbReference type="Gene3D" id="2.130.10.10">
    <property type="entry name" value="YVTN repeat-like/Quinoprotein amine dehydrogenase"/>
    <property type="match status" value="1"/>
</dbReference>
<dbReference type="InterPro" id="IPR015943">
    <property type="entry name" value="WD40/YVTN_repeat-like_dom_sf"/>
</dbReference>
<comment type="subcellular location">
    <subcellularLocation>
        <location evidence="1">Membrane</location>
    </subcellularLocation>
</comment>
<evidence type="ECO:0000313" key="8">
    <source>
        <dbReference type="RefSeq" id="XP_022296238.1"/>
    </source>
</evidence>
<dbReference type="InterPro" id="IPR036352">
    <property type="entry name" value="Semap_dom_sf"/>
</dbReference>
<dbReference type="KEGG" id="cvn:111106023"/>
<dbReference type="AlphaFoldDB" id="A0A8B8AZP3"/>
<dbReference type="Proteomes" id="UP000694844">
    <property type="component" value="Chromosome 8"/>
</dbReference>
<dbReference type="GO" id="GO:0050772">
    <property type="term" value="P:positive regulation of axonogenesis"/>
    <property type="evidence" value="ECO:0007669"/>
    <property type="project" value="TreeGrafter"/>
</dbReference>
<evidence type="ECO:0000256" key="1">
    <source>
        <dbReference type="ARBA" id="ARBA00004370"/>
    </source>
</evidence>
<dbReference type="InterPro" id="IPR013783">
    <property type="entry name" value="Ig-like_fold"/>
</dbReference>
<proteinExistence type="predicted"/>
<dbReference type="GO" id="GO:0008045">
    <property type="term" value="P:motor neuron axon guidance"/>
    <property type="evidence" value="ECO:0007669"/>
    <property type="project" value="TreeGrafter"/>
</dbReference>
<evidence type="ECO:0000256" key="2">
    <source>
        <dbReference type="ARBA" id="ARBA00023136"/>
    </source>
</evidence>
<evidence type="ECO:0000313" key="9">
    <source>
        <dbReference type="RefSeq" id="XP_022296239.1"/>
    </source>
</evidence>
<dbReference type="PANTHER" id="PTHR22625:SF44">
    <property type="entry name" value="PLEXIN-B"/>
    <property type="match status" value="1"/>
</dbReference>
<dbReference type="RefSeq" id="XP_022296239.1">
    <property type="nucleotide sequence ID" value="XM_022440531.1"/>
</dbReference>
<reference evidence="7 8" key="1">
    <citation type="submission" date="2025-04" db="UniProtKB">
        <authorList>
            <consortium name="RefSeq"/>
        </authorList>
    </citation>
    <scope>IDENTIFICATION</scope>
    <source>
        <tissue evidence="7 8">Whole sample</tissue>
    </source>
</reference>